<evidence type="ECO:0000256" key="4">
    <source>
        <dbReference type="ARBA" id="ARBA00021247"/>
    </source>
</evidence>
<comment type="subunit">
    <text evidence="2 8">Monomer.</text>
</comment>
<dbReference type="InterPro" id="IPR039733">
    <property type="entry name" value="NTAQ1"/>
</dbReference>
<evidence type="ECO:0000256" key="7">
    <source>
        <dbReference type="ARBA" id="ARBA00048768"/>
    </source>
</evidence>
<dbReference type="Gene3D" id="3.10.620.10">
    <property type="entry name" value="Protein N-terminal glutamine amidohydrolase, alpha beta roll"/>
    <property type="match status" value="1"/>
</dbReference>
<dbReference type="EMBL" id="KN823185">
    <property type="protein sequence ID" value="KIO20152.1"/>
    <property type="molecule type" value="Genomic_DNA"/>
</dbReference>
<dbReference type="GO" id="GO:0005829">
    <property type="term" value="C:cytosol"/>
    <property type="evidence" value="ECO:0007669"/>
    <property type="project" value="TreeGrafter"/>
</dbReference>
<dbReference type="PANTHER" id="PTHR13035:SF0">
    <property type="entry name" value="PROTEIN N-TERMINAL GLUTAMINE AMIDOHYDROLASE"/>
    <property type="match status" value="1"/>
</dbReference>
<evidence type="ECO:0000256" key="1">
    <source>
        <dbReference type="ARBA" id="ARBA00008985"/>
    </source>
</evidence>
<comment type="similarity">
    <text evidence="1 8">Belongs to the NTAQ1 family.</text>
</comment>
<dbReference type="GO" id="GO:0070773">
    <property type="term" value="F:protein-N-terminal glutamine amidohydrolase activity"/>
    <property type="evidence" value="ECO:0007669"/>
    <property type="project" value="UniProtKB-UniRule"/>
</dbReference>
<gene>
    <name evidence="10" type="ORF">M407DRAFT_30185</name>
</gene>
<dbReference type="InterPro" id="IPR037132">
    <property type="entry name" value="N_Gln_amidohydro_ab_roll_sf"/>
</dbReference>
<dbReference type="Pfam" id="PF09764">
    <property type="entry name" value="Nt_Gln_amidase"/>
    <property type="match status" value="1"/>
</dbReference>
<evidence type="ECO:0000259" key="9">
    <source>
        <dbReference type="Pfam" id="PF09764"/>
    </source>
</evidence>
<evidence type="ECO:0000256" key="2">
    <source>
        <dbReference type="ARBA" id="ARBA00011245"/>
    </source>
</evidence>
<keyword evidence="5 8" id="KW-0378">Hydrolase</keyword>
<organism evidence="10 11">
    <name type="scientific">Tulasnella calospora MUT 4182</name>
    <dbReference type="NCBI Taxonomy" id="1051891"/>
    <lineage>
        <taxon>Eukaryota</taxon>
        <taxon>Fungi</taxon>
        <taxon>Dikarya</taxon>
        <taxon>Basidiomycota</taxon>
        <taxon>Agaricomycotina</taxon>
        <taxon>Agaricomycetes</taxon>
        <taxon>Cantharellales</taxon>
        <taxon>Tulasnellaceae</taxon>
        <taxon>Tulasnella</taxon>
    </lineage>
</organism>
<proteinExistence type="inferred from homology"/>
<dbReference type="GO" id="GO:0008418">
    <property type="term" value="F:protein-N-terminal asparagine amidohydrolase activity"/>
    <property type="evidence" value="ECO:0007669"/>
    <property type="project" value="UniProtKB-UniRule"/>
</dbReference>
<evidence type="ECO:0000256" key="6">
    <source>
        <dbReference type="ARBA" id="ARBA00029677"/>
    </source>
</evidence>
<dbReference type="GO" id="GO:0005634">
    <property type="term" value="C:nucleus"/>
    <property type="evidence" value="ECO:0007669"/>
    <property type="project" value="TreeGrafter"/>
</dbReference>
<dbReference type="PANTHER" id="PTHR13035">
    <property type="entry name" value="PROTEIN N-TERMINAL GLUTAMINE AMIDOHYDROLASE"/>
    <property type="match status" value="1"/>
</dbReference>
<dbReference type="HOGENOM" id="CLU_091083_0_0_1"/>
<dbReference type="OrthoDB" id="191192at2759"/>
<evidence type="ECO:0000313" key="10">
    <source>
        <dbReference type="EMBL" id="KIO20152.1"/>
    </source>
</evidence>
<dbReference type="AlphaFoldDB" id="A0A0C3LFC6"/>
<protein>
    <recommendedName>
        <fullName evidence="4 8">Protein N-terminal glutamine amidohydrolase</fullName>
        <ecNumber evidence="3 8">3.5.1.122</ecNumber>
    </recommendedName>
    <alternativeName>
        <fullName evidence="6 8">Protein NH2-terminal glutamine deamidase</fullName>
    </alternativeName>
</protein>
<dbReference type="InterPro" id="IPR023128">
    <property type="entry name" value="Prot_N_Gln_amidohydro_ab_roll"/>
</dbReference>
<evidence type="ECO:0000256" key="3">
    <source>
        <dbReference type="ARBA" id="ARBA00012718"/>
    </source>
</evidence>
<dbReference type="Proteomes" id="UP000054248">
    <property type="component" value="Unassembled WGS sequence"/>
</dbReference>
<reference evidence="10 11" key="1">
    <citation type="submission" date="2014-04" db="EMBL/GenBank/DDBJ databases">
        <authorList>
            <consortium name="DOE Joint Genome Institute"/>
            <person name="Kuo A."/>
            <person name="Girlanda M."/>
            <person name="Perotto S."/>
            <person name="Kohler A."/>
            <person name="Nagy L.G."/>
            <person name="Floudas D."/>
            <person name="Copeland A."/>
            <person name="Barry K.W."/>
            <person name="Cichocki N."/>
            <person name="Veneault-Fourrey C."/>
            <person name="LaButti K."/>
            <person name="Lindquist E.A."/>
            <person name="Lipzen A."/>
            <person name="Lundell T."/>
            <person name="Morin E."/>
            <person name="Murat C."/>
            <person name="Sun H."/>
            <person name="Tunlid A."/>
            <person name="Henrissat B."/>
            <person name="Grigoriev I.V."/>
            <person name="Hibbett D.S."/>
            <person name="Martin F."/>
            <person name="Nordberg H.P."/>
            <person name="Cantor M.N."/>
            <person name="Hua S.X."/>
        </authorList>
    </citation>
    <scope>NUCLEOTIDE SEQUENCE [LARGE SCALE GENOMIC DNA]</scope>
    <source>
        <strain evidence="10 11">MUT 4182</strain>
    </source>
</reference>
<evidence type="ECO:0000313" key="11">
    <source>
        <dbReference type="Proteomes" id="UP000054248"/>
    </source>
</evidence>
<feature type="domain" description="Protein N-terminal glutamine amidohydrolase alpha beta roll" evidence="9">
    <location>
        <begin position="15"/>
        <end position="215"/>
    </location>
</feature>
<reference evidence="11" key="2">
    <citation type="submission" date="2015-01" db="EMBL/GenBank/DDBJ databases">
        <title>Evolutionary Origins and Diversification of the Mycorrhizal Mutualists.</title>
        <authorList>
            <consortium name="DOE Joint Genome Institute"/>
            <consortium name="Mycorrhizal Genomics Consortium"/>
            <person name="Kohler A."/>
            <person name="Kuo A."/>
            <person name="Nagy L.G."/>
            <person name="Floudas D."/>
            <person name="Copeland A."/>
            <person name="Barry K.W."/>
            <person name="Cichocki N."/>
            <person name="Veneault-Fourrey C."/>
            <person name="LaButti K."/>
            <person name="Lindquist E.A."/>
            <person name="Lipzen A."/>
            <person name="Lundell T."/>
            <person name="Morin E."/>
            <person name="Murat C."/>
            <person name="Riley R."/>
            <person name="Ohm R."/>
            <person name="Sun H."/>
            <person name="Tunlid A."/>
            <person name="Henrissat B."/>
            <person name="Grigoriev I.V."/>
            <person name="Hibbett D.S."/>
            <person name="Martin F."/>
        </authorList>
    </citation>
    <scope>NUCLEOTIDE SEQUENCE [LARGE SCALE GENOMIC DNA]</scope>
    <source>
        <strain evidence="11">MUT 4182</strain>
    </source>
</reference>
<keyword evidence="11" id="KW-1185">Reference proteome</keyword>
<comment type="function">
    <text evidence="8">Mediates the side-chain deamidation of N-terminal glutamine residues to glutamate, an important step in N-end rule pathway of protein degradation. Conversion of the resulting N-terminal glutamine to glutamate renders the protein susceptible to arginylation, polyubiquitination and degradation as specified by the N-end rule. Does not act on substrates with internal or C-terminal glutamine and does not act on non-glutamine residues in any position.</text>
</comment>
<sequence length="224" mass="25455">MADEVNGPPTPITPYTACYCEENVYLLAEALKRLLPSSAKIFAVVISNPTKSIAVWQQLASRYSALDDFLVVWDYHVILCMKMSDEEGLWVYDADTRLGSPCKWDRYIREAFKSDLIINLSESEDVPIPQPFRCMFRVVPADDFLANFSSDRSHMLRFSPESGAEEYISPPPDYPPIVGSRAAGLGKVNTLMNEWVDMTVEHEGHGIVLPDHEFLKDNSWIERF</sequence>
<name>A0A0C3LFC6_9AGAM</name>
<accession>A0A0C3LFC6</accession>
<evidence type="ECO:0000256" key="5">
    <source>
        <dbReference type="ARBA" id="ARBA00022801"/>
    </source>
</evidence>
<comment type="catalytic activity">
    <reaction evidence="7 8">
        <text>N-terminal L-glutaminyl-[protein] + H2O = N-terminal L-glutamyl-[protein] + NH4(+)</text>
        <dbReference type="Rhea" id="RHEA:50680"/>
        <dbReference type="Rhea" id="RHEA-COMP:12668"/>
        <dbReference type="Rhea" id="RHEA-COMP:12777"/>
        <dbReference type="ChEBI" id="CHEBI:15377"/>
        <dbReference type="ChEBI" id="CHEBI:28938"/>
        <dbReference type="ChEBI" id="CHEBI:64721"/>
        <dbReference type="ChEBI" id="CHEBI:64722"/>
        <dbReference type="EC" id="3.5.1.122"/>
    </reaction>
</comment>
<dbReference type="EC" id="3.5.1.122" evidence="3 8"/>
<evidence type="ECO:0000256" key="8">
    <source>
        <dbReference type="RuleBase" id="RU367082"/>
    </source>
</evidence>